<evidence type="ECO:0000313" key="8">
    <source>
        <dbReference type="Proteomes" id="UP000001307"/>
    </source>
</evidence>
<reference evidence="7" key="1">
    <citation type="journal article" date="2010" name="Science">
        <title>Plasticity of animal genome architecture unmasked by rapid evolution of a pelagic tunicate.</title>
        <authorList>
            <person name="Denoeud F."/>
            <person name="Henriet S."/>
            <person name="Mungpakdee S."/>
            <person name="Aury J.M."/>
            <person name="Da Silva C."/>
            <person name="Brinkmann H."/>
            <person name="Mikhaleva J."/>
            <person name="Olsen L.C."/>
            <person name="Jubin C."/>
            <person name="Canestro C."/>
            <person name="Bouquet J.M."/>
            <person name="Danks G."/>
            <person name="Poulain J."/>
            <person name="Campsteijn C."/>
            <person name="Adamski M."/>
            <person name="Cross I."/>
            <person name="Yadetie F."/>
            <person name="Muffato M."/>
            <person name="Louis A."/>
            <person name="Butcher S."/>
            <person name="Tsagkogeorga G."/>
            <person name="Konrad A."/>
            <person name="Singh S."/>
            <person name="Jensen M.F."/>
            <person name="Cong E.H."/>
            <person name="Eikeseth-Otteraa H."/>
            <person name="Noel B."/>
            <person name="Anthouard V."/>
            <person name="Porcel B.M."/>
            <person name="Kachouri-Lafond R."/>
            <person name="Nishino A."/>
            <person name="Ugolini M."/>
            <person name="Chourrout P."/>
            <person name="Nishida H."/>
            <person name="Aasland R."/>
            <person name="Huzurbazar S."/>
            <person name="Westhof E."/>
            <person name="Delsuc F."/>
            <person name="Lehrach H."/>
            <person name="Reinhardt R."/>
            <person name="Weissenbach J."/>
            <person name="Roy S.W."/>
            <person name="Artiguenave F."/>
            <person name="Postlethwait J.H."/>
            <person name="Manak J.R."/>
            <person name="Thompson E.M."/>
            <person name="Jaillon O."/>
            <person name="Du Pasquier L."/>
            <person name="Boudinot P."/>
            <person name="Liberles D.A."/>
            <person name="Volff J.N."/>
            <person name="Philippe H."/>
            <person name="Lenhard B."/>
            <person name="Roest Crollius H."/>
            <person name="Wincker P."/>
            <person name="Chourrout D."/>
        </authorList>
    </citation>
    <scope>NUCLEOTIDE SEQUENCE [LARGE SCALE GENOMIC DNA]</scope>
</reference>
<feature type="domain" description="TATA-binding protein interacting (TIP20)" evidence="6">
    <location>
        <begin position="907"/>
        <end position="1062"/>
    </location>
</feature>
<comment type="similarity">
    <text evidence="1">Belongs to the CAND family.</text>
</comment>
<feature type="region of interest" description="Disordered" evidence="5">
    <location>
        <begin position="216"/>
        <end position="244"/>
    </location>
</feature>
<sequence>MTVNYTFANLLDKMQNSDRDIRFMATTDLLHELQKDAFKLDDDNERKLISAILKVLQDSSGEVQNLAVKCVQRAVERCKESEPAAIAALEYLGHDRQPVRKRAINSLSMIIETSGPVLQQTVLSRVIELLARDPPIKPDLLKSVLQATGALATVRSTQQLKNVISIIFKLAENEDDELRESALSALEAILRKSPGAVNNLEQLMVIFTNSIKHDPNYCEEFDDDDDEEDEEDDEDQEDYSDDDDVSWKVRRSASRALNAMMSSASNVALIMSASGTLLLQRMREREESVLIEIIAAFNTFVSLSGPKIEKYYKDSNLFATQMIKKLNSQNKKIAKSVVATLSLMVEKCPNYICMESVQLLPHICKLMNDNSPSIRLEVLSFFTKYAKTVDPEIAAAASSLIVPTLEGAIQDSFYRIATEGLRVLLLLVQKGSNCLNSSTVTAALEKLELTDIDQDVKDSTILCAGALLSKNQVVSSSVEKTIRILAERMSNEMTRMSALKAMSDALQNSMISTYLLKYVSDQLLTLSSFLRKSNRQLRTLTLSFLKNLVASGCRNVDQVLLEVPPLITEGDLYVAQLAIELAAACISAKEAENEQITQKCIDLVKSSLLQGKPLVALENYLAQLAKFYPKRYKPTVRQLTDSIYSNKISNRNEIANSAKCLAAFTYSWGLNTQSSVEKAVQPVVEQFMSDVESSQIESVEQFALLALGEIGSKVPLGEVVIKHQLQQFTRASESVKMSAAIGIGLVTSGNLVQLMPLLLNSLSSCDSPQISYLTLVSIREATKNASDDTLRPFAEDLFAKLQEYADASEEGSRNVLAECLGRLVSVEPSLCAFLQEKCKNEDFRIRQTQLATAKNVCHLKQIDIPSFLALLSVVYHFISDPTIPVIKSAIAFMNSEAHNNAEVLKRHLTKDVLESLYKETKVRPDLIREVMMGPFKHTIDDGLEIRKATFECLYSLLDSCHDEVDLDILLNNVENGYDDDYDVKLLTYLILLRIIQQSPSSISSRVVKFCEHTKKILNLRVKQDAVNQEAERSEELKRAVVRVIAHISNNSTEILIDTNSTRAYQDTIRLIQNFPELSKFLEQERKSSQQLLFTISDSKSDQMEF</sequence>
<keyword evidence="3" id="KW-0833">Ubl conjugation pathway</keyword>
<dbReference type="InterPro" id="IPR039852">
    <property type="entry name" value="CAND1/CAND2"/>
</dbReference>
<evidence type="ECO:0000256" key="5">
    <source>
        <dbReference type="SAM" id="MobiDB-lite"/>
    </source>
</evidence>
<evidence type="ECO:0000256" key="4">
    <source>
        <dbReference type="PROSITE-ProRule" id="PRU00103"/>
    </source>
</evidence>
<dbReference type="FunCoup" id="E4X2V1">
    <property type="interactions" value="421"/>
</dbReference>
<dbReference type="SUPFAM" id="SSF48371">
    <property type="entry name" value="ARM repeat"/>
    <property type="match status" value="1"/>
</dbReference>
<keyword evidence="8" id="KW-1185">Reference proteome</keyword>
<dbReference type="Pfam" id="PF25782">
    <property type="entry name" value="TPR_CAND1"/>
    <property type="match status" value="1"/>
</dbReference>
<dbReference type="PANTHER" id="PTHR12696">
    <property type="entry name" value="TIP120"/>
    <property type="match status" value="1"/>
</dbReference>
<organism evidence="7">
    <name type="scientific">Oikopleura dioica</name>
    <name type="common">Tunicate</name>
    <dbReference type="NCBI Taxonomy" id="34765"/>
    <lineage>
        <taxon>Eukaryota</taxon>
        <taxon>Metazoa</taxon>
        <taxon>Chordata</taxon>
        <taxon>Tunicata</taxon>
        <taxon>Appendicularia</taxon>
        <taxon>Copelata</taxon>
        <taxon>Oikopleuridae</taxon>
        <taxon>Oikopleura</taxon>
    </lineage>
</organism>
<evidence type="ECO:0000259" key="6">
    <source>
        <dbReference type="Pfam" id="PF08623"/>
    </source>
</evidence>
<dbReference type="InParanoid" id="E4X2V1"/>
<dbReference type="InterPro" id="IPR016024">
    <property type="entry name" value="ARM-type_fold"/>
</dbReference>
<accession>E4X2V1</accession>
<evidence type="ECO:0000256" key="1">
    <source>
        <dbReference type="ARBA" id="ARBA00007657"/>
    </source>
</evidence>
<dbReference type="InterPro" id="IPR011989">
    <property type="entry name" value="ARM-like"/>
</dbReference>
<dbReference type="Proteomes" id="UP000001307">
    <property type="component" value="Unassembled WGS sequence"/>
</dbReference>
<dbReference type="PROSITE" id="PS50077">
    <property type="entry name" value="HEAT_REPEAT"/>
    <property type="match status" value="1"/>
</dbReference>
<dbReference type="InterPro" id="IPR021133">
    <property type="entry name" value="HEAT_type_2"/>
</dbReference>
<name>E4X2V1_OIKDI</name>
<dbReference type="GO" id="GO:0010265">
    <property type="term" value="P:SCF complex assembly"/>
    <property type="evidence" value="ECO:0007669"/>
    <property type="project" value="InterPro"/>
</dbReference>
<dbReference type="AlphaFoldDB" id="E4X2V1"/>
<dbReference type="EMBL" id="FN653023">
    <property type="protein sequence ID" value="CBY17954.1"/>
    <property type="molecule type" value="Genomic_DNA"/>
</dbReference>
<dbReference type="InterPro" id="IPR013932">
    <property type="entry name" value="TATA-bd_TIP120"/>
</dbReference>
<feature type="compositionally biased region" description="Acidic residues" evidence="5">
    <location>
        <begin position="217"/>
        <end position="244"/>
    </location>
</feature>
<evidence type="ECO:0000256" key="2">
    <source>
        <dbReference type="ARBA" id="ARBA00022737"/>
    </source>
</evidence>
<dbReference type="Pfam" id="PF08623">
    <property type="entry name" value="TIP120"/>
    <property type="match status" value="1"/>
</dbReference>
<keyword evidence="2" id="KW-0677">Repeat</keyword>
<dbReference type="Gene3D" id="1.25.10.10">
    <property type="entry name" value="Leucine-rich Repeat Variant"/>
    <property type="match status" value="1"/>
</dbReference>
<feature type="repeat" description="HEAT" evidence="4">
    <location>
        <begin position="359"/>
        <end position="396"/>
    </location>
</feature>
<protein>
    <recommendedName>
        <fullName evidence="6">TATA-binding protein interacting (TIP20) domain-containing protein</fullName>
    </recommendedName>
</protein>
<evidence type="ECO:0000313" key="7">
    <source>
        <dbReference type="EMBL" id="CBY17954.1"/>
    </source>
</evidence>
<gene>
    <name evidence="7" type="ORF">GSOID_T00017583001</name>
</gene>
<dbReference type="OrthoDB" id="6260732at2759"/>
<evidence type="ECO:0000256" key="3">
    <source>
        <dbReference type="ARBA" id="ARBA00022786"/>
    </source>
</evidence>
<proteinExistence type="inferred from homology"/>